<keyword evidence="4" id="KW-0539">Nucleus</keyword>
<keyword evidence="9" id="KW-1185">Reference proteome</keyword>
<evidence type="ECO:0000256" key="6">
    <source>
        <dbReference type="ARBA" id="ARBA00030030"/>
    </source>
</evidence>
<dbReference type="EMBL" id="CAXHTA020000001">
    <property type="protein sequence ID" value="CAL5218554.1"/>
    <property type="molecule type" value="Genomic_DNA"/>
</dbReference>
<comment type="caution">
    <text evidence="8">The sequence shown here is derived from an EMBL/GenBank/DDBJ whole genome shotgun (WGS) entry which is preliminary data.</text>
</comment>
<dbReference type="PANTHER" id="PTHR13522">
    <property type="entry name" value="U6 SNRNA PHOSPHODIESTERASE 1"/>
    <property type="match status" value="1"/>
</dbReference>
<keyword evidence="2" id="KW-0378">Hydrolase</keyword>
<dbReference type="Pfam" id="PF09749">
    <property type="entry name" value="HVSL"/>
    <property type="match status" value="1"/>
</dbReference>
<proteinExistence type="predicted"/>
<keyword evidence="3" id="KW-0456">Lyase</keyword>
<evidence type="ECO:0000313" key="8">
    <source>
        <dbReference type="EMBL" id="CAL5218554.1"/>
    </source>
</evidence>
<reference evidence="8 9" key="1">
    <citation type="submission" date="2024-06" db="EMBL/GenBank/DDBJ databases">
        <authorList>
            <person name="Kraege A."/>
            <person name="Thomma B."/>
        </authorList>
    </citation>
    <scope>NUCLEOTIDE SEQUENCE [LARGE SCALE GENOMIC DNA]</scope>
</reference>
<feature type="region of interest" description="Disordered" evidence="7">
    <location>
        <begin position="1"/>
        <end position="43"/>
    </location>
</feature>
<organism evidence="8 9">
    <name type="scientific">Coccomyxa viridis</name>
    <dbReference type="NCBI Taxonomy" id="1274662"/>
    <lineage>
        <taxon>Eukaryota</taxon>
        <taxon>Viridiplantae</taxon>
        <taxon>Chlorophyta</taxon>
        <taxon>core chlorophytes</taxon>
        <taxon>Trebouxiophyceae</taxon>
        <taxon>Trebouxiophyceae incertae sedis</taxon>
        <taxon>Coccomyxaceae</taxon>
        <taxon>Coccomyxa</taxon>
    </lineage>
</organism>
<dbReference type="Proteomes" id="UP001497392">
    <property type="component" value="Unassembled WGS sequence"/>
</dbReference>
<evidence type="ECO:0000256" key="1">
    <source>
        <dbReference type="ARBA" id="ARBA00022722"/>
    </source>
</evidence>
<evidence type="ECO:0000313" key="9">
    <source>
        <dbReference type="Proteomes" id="UP001497392"/>
    </source>
</evidence>
<evidence type="ECO:0000256" key="4">
    <source>
        <dbReference type="ARBA" id="ARBA00023242"/>
    </source>
</evidence>
<dbReference type="PANTHER" id="PTHR13522:SF3">
    <property type="entry name" value="U6 SNRNA PHOSPHODIESTERASE 1"/>
    <property type="match status" value="1"/>
</dbReference>
<dbReference type="InterPro" id="IPR027521">
    <property type="entry name" value="Usb1"/>
</dbReference>
<keyword evidence="1" id="KW-0540">Nuclease</keyword>
<gene>
    <name evidence="8" type="primary">g245</name>
    <name evidence="8" type="ORF">VP750_LOCUS213</name>
</gene>
<evidence type="ECO:0000256" key="5">
    <source>
        <dbReference type="ARBA" id="ARBA00029543"/>
    </source>
</evidence>
<dbReference type="Gene3D" id="3.90.1140.10">
    <property type="entry name" value="Cyclic phosphodiesterase"/>
    <property type="match status" value="1"/>
</dbReference>
<evidence type="ECO:0000256" key="7">
    <source>
        <dbReference type="SAM" id="MobiDB-lite"/>
    </source>
</evidence>
<name>A0ABP1FJB4_9CHLO</name>
<evidence type="ECO:0000256" key="3">
    <source>
        <dbReference type="ARBA" id="ARBA00023239"/>
    </source>
</evidence>
<evidence type="ECO:0000256" key="2">
    <source>
        <dbReference type="ARBA" id="ARBA00022801"/>
    </source>
</evidence>
<sequence>MELVQDYTSDDDEKEDPTVGQVEGFDEQSRRANDHQGRLRSFSHQEGNYATHVYVSVSIPSNMTAILHTVLAALKRREPLLQPLEASAALPREESLVQPSYHVSLSRVVPIRYHEIEPLLLSLKEYLTPTKRTDLSFGDLEVFENDDHTRTFLALGIAKGRNEVCKVIRRVDKAFRDHGLRLFHSQPRPHASMLWMLGSTRGSLEAMLHEEVSVSKQAWEELKMWTFPLETISCKIGQRVTTVWHNRLLEPRNHAQLS</sequence>
<accession>A0ABP1FJB4</accession>
<protein>
    <recommendedName>
        <fullName evidence="5">U6 snRNA phosphodiesterase 1</fullName>
    </recommendedName>
    <alternativeName>
        <fullName evidence="6">3'-5' RNA exonuclease USB1</fullName>
    </alternativeName>
</protein>
<feature type="compositionally biased region" description="Basic and acidic residues" evidence="7">
    <location>
        <begin position="27"/>
        <end position="37"/>
    </location>
</feature>